<evidence type="ECO:0000313" key="3">
    <source>
        <dbReference type="Proteomes" id="UP001592528"/>
    </source>
</evidence>
<dbReference type="Proteomes" id="UP001592528">
    <property type="component" value="Unassembled WGS sequence"/>
</dbReference>
<proteinExistence type="predicted"/>
<feature type="domain" description="DOD-type homing endonuclease" evidence="1">
    <location>
        <begin position="73"/>
        <end position="228"/>
    </location>
</feature>
<dbReference type="EMBL" id="JBHEZZ010000011">
    <property type="protein sequence ID" value="MFC1403769.1"/>
    <property type="molecule type" value="Genomic_DNA"/>
</dbReference>
<dbReference type="SUPFAM" id="SSF55608">
    <property type="entry name" value="Homing endonucleases"/>
    <property type="match status" value="1"/>
</dbReference>
<organism evidence="2 3">
    <name type="scientific">Streptacidiphilus cavernicola</name>
    <dbReference type="NCBI Taxonomy" id="3342716"/>
    <lineage>
        <taxon>Bacteria</taxon>
        <taxon>Bacillati</taxon>
        <taxon>Actinomycetota</taxon>
        <taxon>Actinomycetes</taxon>
        <taxon>Kitasatosporales</taxon>
        <taxon>Streptomycetaceae</taxon>
        <taxon>Streptacidiphilus</taxon>
    </lineage>
</organism>
<dbReference type="RefSeq" id="WP_030248258.1">
    <property type="nucleotide sequence ID" value="NZ_JBHEZZ010000011.1"/>
</dbReference>
<name>A0ABV6UQM8_9ACTN</name>
<dbReference type="SUPFAM" id="SSF46689">
    <property type="entry name" value="Homeodomain-like"/>
    <property type="match status" value="1"/>
</dbReference>
<evidence type="ECO:0000259" key="1">
    <source>
        <dbReference type="PROSITE" id="PS50819"/>
    </source>
</evidence>
<evidence type="ECO:0000313" key="2">
    <source>
        <dbReference type="EMBL" id="MFC1403769.1"/>
    </source>
</evidence>
<gene>
    <name evidence="2" type="ORF">ACEZDJ_20985</name>
</gene>
<sequence length="261" mass="29751">MYWPDETRRQALAACQHGQSNASVARSLGVPKGTVAWWLHQDRAARDALPGLRRSTCHRCDGDDLDEAAYAYLLGLYLGDGHIVRPRQHRVHNLTIACSDTWPGLIDAAEAAMRAVLPYNAVCRVQARGCTSVKVYSRHLPCLFPQHGPGKKHDRPILLADWQRQVTHTHNWCLIRGLFHSDGSRTHNWAQRTTDGEQRRHEYIRYEFTNRSADIRDIYTGTLDRLGVEWRTRSRRDGVHTVSVARRASVALMDEHVGAKY</sequence>
<dbReference type="InterPro" id="IPR027434">
    <property type="entry name" value="Homing_endonucl"/>
</dbReference>
<accession>A0ABV6UQM8</accession>
<dbReference type="Gene3D" id="3.10.28.10">
    <property type="entry name" value="Homing endonucleases"/>
    <property type="match status" value="1"/>
</dbReference>
<keyword evidence="3" id="KW-1185">Reference proteome</keyword>
<protein>
    <submittedName>
        <fullName evidence="2">Helix-turn-helix domain-containing protein</fullName>
    </submittedName>
</protein>
<dbReference type="InterPro" id="IPR009057">
    <property type="entry name" value="Homeodomain-like_sf"/>
</dbReference>
<dbReference type="InterPro" id="IPR036388">
    <property type="entry name" value="WH-like_DNA-bd_sf"/>
</dbReference>
<dbReference type="Gene3D" id="1.10.10.10">
    <property type="entry name" value="Winged helix-like DNA-binding domain superfamily/Winged helix DNA-binding domain"/>
    <property type="match status" value="1"/>
</dbReference>
<comment type="caution">
    <text evidence="2">The sequence shown here is derived from an EMBL/GenBank/DDBJ whole genome shotgun (WGS) entry which is preliminary data.</text>
</comment>
<reference evidence="2 3" key="1">
    <citation type="submission" date="2024-09" db="EMBL/GenBank/DDBJ databases">
        <authorList>
            <person name="Lee S.D."/>
        </authorList>
    </citation>
    <scope>NUCLEOTIDE SEQUENCE [LARGE SCALE GENOMIC DNA]</scope>
    <source>
        <strain evidence="2 3">N1-5</strain>
    </source>
</reference>
<dbReference type="PROSITE" id="PS50819">
    <property type="entry name" value="INTEIN_ENDONUCLEASE"/>
    <property type="match status" value="1"/>
</dbReference>
<dbReference type="InterPro" id="IPR004042">
    <property type="entry name" value="Intein_endonuc_central"/>
</dbReference>